<evidence type="ECO:0000256" key="1">
    <source>
        <dbReference type="ARBA" id="ARBA00023157"/>
    </source>
</evidence>
<keyword evidence="5" id="KW-1185">Reference proteome</keyword>
<dbReference type="PANTHER" id="PTHR11339:SF408">
    <property type="entry name" value="MUCIN-5B"/>
    <property type="match status" value="1"/>
</dbReference>
<dbReference type="InterPro" id="IPR001846">
    <property type="entry name" value="VWF_type-D"/>
</dbReference>
<feature type="domain" description="VWFD" evidence="3">
    <location>
        <begin position="12"/>
        <end position="158"/>
    </location>
</feature>
<reference evidence="4" key="1">
    <citation type="submission" date="2025-08" db="UniProtKB">
        <authorList>
            <consortium name="Ensembl"/>
        </authorList>
    </citation>
    <scope>IDENTIFICATION</scope>
</reference>
<dbReference type="InterPro" id="IPR050780">
    <property type="entry name" value="Mucin_vWF_Thrombospondin_sf"/>
</dbReference>
<reference evidence="4" key="2">
    <citation type="submission" date="2025-09" db="UniProtKB">
        <authorList>
            <consortium name="Ensembl"/>
        </authorList>
    </citation>
    <scope>IDENTIFICATION</scope>
</reference>
<dbReference type="AlphaFoldDB" id="A0A668TAJ7"/>
<dbReference type="PANTHER" id="PTHR11339">
    <property type="entry name" value="EXTRACELLULAR MATRIX GLYCOPROTEIN RELATED"/>
    <property type="match status" value="1"/>
</dbReference>
<keyword evidence="2" id="KW-0325">Glycoprotein</keyword>
<dbReference type="OMA" id="RFFRTIH"/>
<evidence type="ECO:0000313" key="5">
    <source>
        <dbReference type="Proteomes" id="UP000472276"/>
    </source>
</evidence>
<dbReference type="GO" id="GO:0005615">
    <property type="term" value="C:extracellular space"/>
    <property type="evidence" value="ECO:0007669"/>
    <property type="project" value="TreeGrafter"/>
</dbReference>
<dbReference type="InterPro" id="IPR036084">
    <property type="entry name" value="Ser_inhib-like_sf"/>
</dbReference>
<dbReference type="Ensembl" id="ENSOABT00000024815.2">
    <property type="protein sequence ID" value="ENSOABP00000024110.1"/>
    <property type="gene ID" value="ENSOABG00000011536.2"/>
</dbReference>
<dbReference type="SUPFAM" id="SSF57567">
    <property type="entry name" value="Serine protease inhibitors"/>
    <property type="match status" value="1"/>
</dbReference>
<evidence type="ECO:0000259" key="3">
    <source>
        <dbReference type="Pfam" id="PF00094"/>
    </source>
</evidence>
<dbReference type="Pfam" id="PF00094">
    <property type="entry name" value="VWD"/>
    <property type="match status" value="1"/>
</dbReference>
<dbReference type="GO" id="GO:0031012">
    <property type="term" value="C:extracellular matrix"/>
    <property type="evidence" value="ECO:0007669"/>
    <property type="project" value="TreeGrafter"/>
</dbReference>
<keyword evidence="1" id="KW-1015">Disulfide bond</keyword>
<accession>A0A668TAJ7</accession>
<evidence type="ECO:0000313" key="4">
    <source>
        <dbReference type="Ensembl" id="ENSOABP00000024110.1"/>
    </source>
</evidence>
<sequence length="278" mass="31681">KLLAIFLKSNTCRTFGSGVVQPFKDSAFYVRSNCPFTLTHFTHNRVECDITTRRGNSGLLVQVEIIINKVRTVLQNGSILVEDKRQDKGLNFRTHRTQNENLKSVSFPYDPTYQHIFQYSIYTKLRSTLLPLSVTWHSVVELEQELSTDMTGLCGKYNVTGVCEQFFSYTLGCLQSSWFHYFHLCHKNIYGYENSKHIGCAFFKEIALHCGKSSNVWEKWRSVTQCAQPTCPGALLYEEEGAAFVPTCSNPNPHFSSQDITSSCVCPEGEHCQIFPRV</sequence>
<organism evidence="4 5">
    <name type="scientific">Oreochromis aureus</name>
    <name type="common">Israeli tilapia</name>
    <name type="synonym">Chromis aureus</name>
    <dbReference type="NCBI Taxonomy" id="47969"/>
    <lineage>
        <taxon>Eukaryota</taxon>
        <taxon>Metazoa</taxon>
        <taxon>Chordata</taxon>
        <taxon>Craniata</taxon>
        <taxon>Vertebrata</taxon>
        <taxon>Euteleostomi</taxon>
        <taxon>Actinopterygii</taxon>
        <taxon>Neopterygii</taxon>
        <taxon>Teleostei</taxon>
        <taxon>Neoteleostei</taxon>
        <taxon>Acanthomorphata</taxon>
        <taxon>Ovalentaria</taxon>
        <taxon>Cichlomorphae</taxon>
        <taxon>Cichliformes</taxon>
        <taxon>Cichlidae</taxon>
        <taxon>African cichlids</taxon>
        <taxon>Pseudocrenilabrinae</taxon>
        <taxon>Oreochromini</taxon>
        <taxon>Oreochromis</taxon>
    </lineage>
</organism>
<evidence type="ECO:0000256" key="2">
    <source>
        <dbReference type="ARBA" id="ARBA00023180"/>
    </source>
</evidence>
<name>A0A668TAJ7_OREAU</name>
<protein>
    <recommendedName>
        <fullName evidence="3">VWFD domain-containing protein</fullName>
    </recommendedName>
</protein>
<proteinExistence type="predicted"/>
<dbReference type="Proteomes" id="UP000472276">
    <property type="component" value="Unassembled WGS sequence"/>
</dbReference>